<dbReference type="PANTHER" id="PTHR30346:SF0">
    <property type="entry name" value="HCA OPERON TRANSCRIPTIONAL ACTIVATOR HCAR"/>
    <property type="match status" value="1"/>
</dbReference>
<evidence type="ECO:0000313" key="8">
    <source>
        <dbReference type="Proteomes" id="UP000198864"/>
    </source>
</evidence>
<dbReference type="GO" id="GO:0032993">
    <property type="term" value="C:protein-DNA complex"/>
    <property type="evidence" value="ECO:0007669"/>
    <property type="project" value="TreeGrafter"/>
</dbReference>
<evidence type="ECO:0000256" key="1">
    <source>
        <dbReference type="ARBA" id="ARBA00009437"/>
    </source>
</evidence>
<proteinExistence type="inferred from homology"/>
<feature type="compositionally biased region" description="Basic and acidic residues" evidence="5">
    <location>
        <begin position="281"/>
        <end position="294"/>
    </location>
</feature>
<dbReference type="Pfam" id="PF03466">
    <property type="entry name" value="LysR_substrate"/>
    <property type="match status" value="1"/>
</dbReference>
<dbReference type="Pfam" id="PF00126">
    <property type="entry name" value="HTH_1"/>
    <property type="match status" value="1"/>
</dbReference>
<evidence type="ECO:0000313" key="7">
    <source>
        <dbReference type="EMBL" id="SCF42254.1"/>
    </source>
</evidence>
<dbReference type="STRING" id="285676.GA0070561_6567"/>
<dbReference type="CDD" id="cd08414">
    <property type="entry name" value="PBP2_LTTR_aromatics_like"/>
    <property type="match status" value="1"/>
</dbReference>
<dbReference type="FunFam" id="1.10.10.10:FF:000001">
    <property type="entry name" value="LysR family transcriptional regulator"/>
    <property type="match status" value="1"/>
</dbReference>
<feature type="region of interest" description="Disordered" evidence="5">
    <location>
        <begin position="281"/>
        <end position="306"/>
    </location>
</feature>
<evidence type="ECO:0000259" key="6">
    <source>
        <dbReference type="PROSITE" id="PS50931"/>
    </source>
</evidence>
<protein>
    <submittedName>
        <fullName evidence="7">DNA-binding transcriptional regulator, LysR family</fullName>
    </submittedName>
</protein>
<gene>
    <name evidence="7" type="ORF">GA0070561_6567</name>
</gene>
<dbReference type="GO" id="GO:0003700">
    <property type="term" value="F:DNA-binding transcription factor activity"/>
    <property type="evidence" value="ECO:0007669"/>
    <property type="project" value="InterPro"/>
</dbReference>
<sequence>MDVDLRKLRYFVAVAEELHFGRAAARLHIAQPVLSRQIRAFEHELRAELFVRDRRSTVLTDAGRQLLTDARPLLASAEALRRRVQRAAHGRPTFTIAFMPGVLVTAEARAIGQRHPDLAVNVVRTSWDDQAEIVREGRADVSYVRLPMDQRGLRLRPLFTEPRVVVLPTDHRLAGKESIDLAELVEERLLQDPDAVPEWRDLPNRPAEPDPRPRPELNSVEEKLEHVAAHAGMVILPLSTAMFYTRPDVSHVPVTDVGHNQVCLAWAEDNRSPLVHEFVEIADRQTPQPDDRRQGRSGGAAGEGFA</sequence>
<dbReference type="InterPro" id="IPR036388">
    <property type="entry name" value="WH-like_DNA-bd_sf"/>
</dbReference>
<dbReference type="RefSeq" id="WP_091408526.1">
    <property type="nucleotide sequence ID" value="NZ_FMCR01000009.1"/>
</dbReference>
<comment type="similarity">
    <text evidence="1">Belongs to the LysR transcriptional regulatory family.</text>
</comment>
<dbReference type="SUPFAM" id="SSF46785">
    <property type="entry name" value="Winged helix' DNA-binding domain"/>
    <property type="match status" value="1"/>
</dbReference>
<organism evidence="7 8">
    <name type="scientific">Micromonospora saelicesensis</name>
    <dbReference type="NCBI Taxonomy" id="285676"/>
    <lineage>
        <taxon>Bacteria</taxon>
        <taxon>Bacillati</taxon>
        <taxon>Actinomycetota</taxon>
        <taxon>Actinomycetes</taxon>
        <taxon>Micromonosporales</taxon>
        <taxon>Micromonosporaceae</taxon>
        <taxon>Micromonospora</taxon>
    </lineage>
</organism>
<accession>A0A1C5AB56</accession>
<evidence type="ECO:0000256" key="4">
    <source>
        <dbReference type="ARBA" id="ARBA00023163"/>
    </source>
</evidence>
<dbReference type="Gene3D" id="3.40.190.10">
    <property type="entry name" value="Periplasmic binding protein-like II"/>
    <property type="match status" value="2"/>
</dbReference>
<feature type="compositionally biased region" description="Gly residues" evidence="5">
    <location>
        <begin position="296"/>
        <end position="306"/>
    </location>
</feature>
<name>A0A1C5AB56_9ACTN</name>
<evidence type="ECO:0000256" key="2">
    <source>
        <dbReference type="ARBA" id="ARBA00023015"/>
    </source>
</evidence>
<dbReference type="Gene3D" id="1.10.10.10">
    <property type="entry name" value="Winged helix-like DNA-binding domain superfamily/Winged helix DNA-binding domain"/>
    <property type="match status" value="1"/>
</dbReference>
<dbReference type="Proteomes" id="UP000198864">
    <property type="component" value="Unassembled WGS sequence"/>
</dbReference>
<keyword evidence="3 7" id="KW-0238">DNA-binding</keyword>
<keyword evidence="4" id="KW-0804">Transcription</keyword>
<dbReference type="InterPro" id="IPR005119">
    <property type="entry name" value="LysR_subst-bd"/>
</dbReference>
<feature type="domain" description="HTH lysR-type" evidence="6">
    <location>
        <begin position="3"/>
        <end position="60"/>
    </location>
</feature>
<dbReference type="InterPro" id="IPR036390">
    <property type="entry name" value="WH_DNA-bd_sf"/>
</dbReference>
<reference evidence="7 8" key="1">
    <citation type="submission" date="2016-06" db="EMBL/GenBank/DDBJ databases">
        <authorList>
            <person name="Kjaerup R.B."/>
            <person name="Dalgaard T.S."/>
            <person name="Juul-Madsen H.R."/>
        </authorList>
    </citation>
    <scope>NUCLEOTIDE SEQUENCE [LARGE SCALE GENOMIC DNA]</scope>
    <source>
        <strain evidence="7 8">DSM 44871</strain>
    </source>
</reference>
<dbReference type="AlphaFoldDB" id="A0A1C5AB56"/>
<dbReference type="SUPFAM" id="SSF53850">
    <property type="entry name" value="Periplasmic binding protein-like II"/>
    <property type="match status" value="1"/>
</dbReference>
<evidence type="ECO:0000256" key="3">
    <source>
        <dbReference type="ARBA" id="ARBA00023125"/>
    </source>
</evidence>
<feature type="region of interest" description="Disordered" evidence="5">
    <location>
        <begin position="195"/>
        <end position="216"/>
    </location>
</feature>
<keyword evidence="2" id="KW-0805">Transcription regulation</keyword>
<dbReference type="PANTHER" id="PTHR30346">
    <property type="entry name" value="TRANSCRIPTIONAL DUAL REGULATOR HCAR-RELATED"/>
    <property type="match status" value="1"/>
</dbReference>
<dbReference type="GO" id="GO:0003677">
    <property type="term" value="F:DNA binding"/>
    <property type="evidence" value="ECO:0007669"/>
    <property type="project" value="UniProtKB-KW"/>
</dbReference>
<dbReference type="PROSITE" id="PS50931">
    <property type="entry name" value="HTH_LYSR"/>
    <property type="match status" value="1"/>
</dbReference>
<dbReference type="InterPro" id="IPR000847">
    <property type="entry name" value="LysR_HTH_N"/>
</dbReference>
<evidence type="ECO:0000256" key="5">
    <source>
        <dbReference type="SAM" id="MobiDB-lite"/>
    </source>
</evidence>
<dbReference type="EMBL" id="FMCR01000009">
    <property type="protein sequence ID" value="SCF42254.1"/>
    <property type="molecule type" value="Genomic_DNA"/>
</dbReference>
<dbReference type="PRINTS" id="PR00039">
    <property type="entry name" value="HTHLYSR"/>
</dbReference>